<evidence type="ECO:0000256" key="3">
    <source>
        <dbReference type="ARBA" id="ARBA00022741"/>
    </source>
</evidence>
<dbReference type="EC" id="2.7.7.108" evidence="5"/>
<accession>A0A4R5MFH6</accession>
<dbReference type="PANTHER" id="PTHR39560:SF1">
    <property type="entry name" value="PROTEIN ADENYLYLTRANSFERASE FIC-RELATED"/>
    <property type="match status" value="1"/>
</dbReference>
<dbReference type="PANTHER" id="PTHR39560">
    <property type="entry name" value="PROTEIN ADENYLYLTRANSFERASE FIC-RELATED"/>
    <property type="match status" value="1"/>
</dbReference>
<organism evidence="9 10">
    <name type="scientific">Paraburkholderia silviterrae</name>
    <dbReference type="NCBI Taxonomy" id="2528715"/>
    <lineage>
        <taxon>Bacteria</taxon>
        <taxon>Pseudomonadati</taxon>
        <taxon>Pseudomonadota</taxon>
        <taxon>Betaproteobacteria</taxon>
        <taxon>Burkholderiales</taxon>
        <taxon>Burkholderiaceae</taxon>
        <taxon>Paraburkholderia</taxon>
    </lineage>
</organism>
<dbReference type="RefSeq" id="WP_133193081.1">
    <property type="nucleotide sequence ID" value="NZ_JBHUCW010000001.1"/>
</dbReference>
<evidence type="ECO:0000313" key="9">
    <source>
        <dbReference type="EMBL" id="TDG26028.1"/>
    </source>
</evidence>
<evidence type="ECO:0000259" key="8">
    <source>
        <dbReference type="PROSITE" id="PS51459"/>
    </source>
</evidence>
<comment type="catalytic activity">
    <reaction evidence="6">
        <text>L-threonyl-[protein] + ATP = 3-O-(5'-adenylyl)-L-threonyl-[protein] + diphosphate</text>
        <dbReference type="Rhea" id="RHEA:54292"/>
        <dbReference type="Rhea" id="RHEA-COMP:11060"/>
        <dbReference type="Rhea" id="RHEA-COMP:13847"/>
        <dbReference type="ChEBI" id="CHEBI:30013"/>
        <dbReference type="ChEBI" id="CHEBI:30616"/>
        <dbReference type="ChEBI" id="CHEBI:33019"/>
        <dbReference type="ChEBI" id="CHEBI:138113"/>
        <dbReference type="EC" id="2.7.7.108"/>
    </reaction>
</comment>
<dbReference type="InterPro" id="IPR036597">
    <property type="entry name" value="Fido-like_dom_sf"/>
</dbReference>
<evidence type="ECO:0000256" key="2">
    <source>
        <dbReference type="ARBA" id="ARBA00022695"/>
    </source>
</evidence>
<dbReference type="Gene3D" id="1.10.3290.10">
    <property type="entry name" value="Fido-like domain"/>
    <property type="match status" value="1"/>
</dbReference>
<keyword evidence="3" id="KW-0547">Nucleotide-binding</keyword>
<dbReference type="Proteomes" id="UP000295722">
    <property type="component" value="Unassembled WGS sequence"/>
</dbReference>
<protein>
    <recommendedName>
        <fullName evidence="5">protein adenylyltransferase</fullName>
        <ecNumber evidence="5">2.7.7.108</ecNumber>
    </recommendedName>
</protein>
<dbReference type="SUPFAM" id="SSF140931">
    <property type="entry name" value="Fic-like"/>
    <property type="match status" value="1"/>
</dbReference>
<feature type="domain" description="Fido" evidence="8">
    <location>
        <begin position="51"/>
        <end position="190"/>
    </location>
</feature>
<dbReference type="GO" id="GO:0005524">
    <property type="term" value="F:ATP binding"/>
    <property type="evidence" value="ECO:0007669"/>
    <property type="project" value="UniProtKB-KW"/>
</dbReference>
<evidence type="ECO:0000313" key="10">
    <source>
        <dbReference type="Proteomes" id="UP000295722"/>
    </source>
</evidence>
<dbReference type="OrthoDB" id="9813719at2"/>
<evidence type="ECO:0000256" key="6">
    <source>
        <dbReference type="ARBA" id="ARBA00047939"/>
    </source>
</evidence>
<dbReference type="GO" id="GO:0070733">
    <property type="term" value="F:AMPylase activity"/>
    <property type="evidence" value="ECO:0007669"/>
    <property type="project" value="UniProtKB-EC"/>
</dbReference>
<reference evidence="9 10" key="1">
    <citation type="submission" date="2019-03" db="EMBL/GenBank/DDBJ databases">
        <title>Paraburkholderia sp. 4M-K11, isolated from subtropical forest soil.</title>
        <authorList>
            <person name="Gao Z.-H."/>
            <person name="Qiu L.-H."/>
        </authorList>
    </citation>
    <scope>NUCLEOTIDE SEQUENCE [LARGE SCALE GENOMIC DNA]</scope>
    <source>
        <strain evidence="9 10">4M-K11</strain>
    </source>
</reference>
<name>A0A4R5MFH6_9BURK</name>
<evidence type="ECO:0000256" key="1">
    <source>
        <dbReference type="ARBA" id="ARBA00022679"/>
    </source>
</evidence>
<dbReference type="Pfam" id="PF02661">
    <property type="entry name" value="Fic"/>
    <property type="match status" value="1"/>
</dbReference>
<evidence type="ECO:0000256" key="5">
    <source>
        <dbReference type="ARBA" id="ARBA00034531"/>
    </source>
</evidence>
<comment type="catalytic activity">
    <reaction evidence="7">
        <text>L-tyrosyl-[protein] + ATP = O-(5'-adenylyl)-L-tyrosyl-[protein] + diphosphate</text>
        <dbReference type="Rhea" id="RHEA:54288"/>
        <dbReference type="Rhea" id="RHEA-COMP:10136"/>
        <dbReference type="Rhea" id="RHEA-COMP:13846"/>
        <dbReference type="ChEBI" id="CHEBI:30616"/>
        <dbReference type="ChEBI" id="CHEBI:33019"/>
        <dbReference type="ChEBI" id="CHEBI:46858"/>
        <dbReference type="ChEBI" id="CHEBI:83624"/>
        <dbReference type="EC" id="2.7.7.108"/>
    </reaction>
</comment>
<dbReference type="PROSITE" id="PS51459">
    <property type="entry name" value="FIDO"/>
    <property type="match status" value="1"/>
</dbReference>
<keyword evidence="2" id="KW-0548">Nucleotidyltransferase</keyword>
<dbReference type="GO" id="GO:0051302">
    <property type="term" value="P:regulation of cell division"/>
    <property type="evidence" value="ECO:0007669"/>
    <property type="project" value="TreeGrafter"/>
</dbReference>
<keyword evidence="1" id="KW-0808">Transferase</keyword>
<keyword evidence="4" id="KW-0067">ATP-binding</keyword>
<dbReference type="InterPro" id="IPR003812">
    <property type="entry name" value="Fido"/>
</dbReference>
<evidence type="ECO:0000256" key="7">
    <source>
        <dbReference type="ARBA" id="ARBA00048696"/>
    </source>
</evidence>
<dbReference type="AlphaFoldDB" id="A0A4R5MFH6"/>
<evidence type="ECO:0000256" key="4">
    <source>
        <dbReference type="ARBA" id="ARBA00022840"/>
    </source>
</evidence>
<proteinExistence type="predicted"/>
<keyword evidence="10" id="KW-1185">Reference proteome</keyword>
<gene>
    <name evidence="9" type="ORF">EYW47_01305</name>
</gene>
<sequence length="244" mass="27240">MFDPFKDYGQAGYLRNRYGEKDPEIIREMEHTLFRAGLGEALEHLAKCDVLAYADFLIVHRILFFAFYPWAGQDRAATAPEIAVSKAGTLFSHPMDARRAIEEGLRVGQDKAAMRQRPGEVMGWFAYGHPFLDGNGRTMLVVHSELCHRAGFSIEWHRTQKLAYLAALSAQIATPGHGILDEYLSPFVVDSAGRTHWGGVIGDLHGLDGRSAGNTVEGAYSDSRVAQKYQAFELKRGEALQRKR</sequence>
<dbReference type="EMBL" id="SMRP01000001">
    <property type="protein sequence ID" value="TDG26028.1"/>
    <property type="molecule type" value="Genomic_DNA"/>
</dbReference>
<comment type="caution">
    <text evidence="9">The sequence shown here is derived from an EMBL/GenBank/DDBJ whole genome shotgun (WGS) entry which is preliminary data.</text>
</comment>